<dbReference type="Proteomes" id="UP000636709">
    <property type="component" value="Unassembled WGS sequence"/>
</dbReference>
<gene>
    <name evidence="3" type="ORF">HU200_016917</name>
</gene>
<dbReference type="AlphaFoldDB" id="A0A835KIJ2"/>
<reference evidence="3" key="1">
    <citation type="submission" date="2020-07" db="EMBL/GenBank/DDBJ databases">
        <title>Genome sequence and genetic diversity analysis of an under-domesticated orphan crop, white fonio (Digitaria exilis).</title>
        <authorList>
            <person name="Bennetzen J.L."/>
            <person name="Chen S."/>
            <person name="Ma X."/>
            <person name="Wang X."/>
            <person name="Yssel A.E.J."/>
            <person name="Chaluvadi S.R."/>
            <person name="Johnson M."/>
            <person name="Gangashetty P."/>
            <person name="Hamidou F."/>
            <person name="Sanogo M.D."/>
            <person name="Zwaenepoel A."/>
            <person name="Wallace J."/>
            <person name="Van De Peer Y."/>
            <person name="Van Deynze A."/>
        </authorList>
    </citation>
    <scope>NUCLEOTIDE SEQUENCE</scope>
    <source>
        <tissue evidence="3">Leaves</tissue>
    </source>
</reference>
<accession>A0A835KIJ2</accession>
<protein>
    <recommendedName>
        <fullName evidence="2">Amidase domain-containing protein</fullName>
    </recommendedName>
</protein>
<evidence type="ECO:0000256" key="1">
    <source>
        <dbReference type="ARBA" id="ARBA00009199"/>
    </source>
</evidence>
<dbReference type="InterPro" id="IPR023631">
    <property type="entry name" value="Amidase_dom"/>
</dbReference>
<dbReference type="PANTHER" id="PTHR11895:SF135">
    <property type="entry name" value="AMIDASE FAMILY PROTEIN, EXPRESSED"/>
    <property type="match status" value="1"/>
</dbReference>
<dbReference type="PROSITE" id="PS00571">
    <property type="entry name" value="AMIDASES"/>
    <property type="match status" value="1"/>
</dbReference>
<name>A0A835KIJ2_9POAL</name>
<proteinExistence type="inferred from homology"/>
<evidence type="ECO:0000259" key="2">
    <source>
        <dbReference type="Pfam" id="PF01425"/>
    </source>
</evidence>
<feature type="domain" description="Amidase" evidence="2">
    <location>
        <begin position="171"/>
        <end position="579"/>
    </location>
</feature>
<evidence type="ECO:0000313" key="3">
    <source>
        <dbReference type="EMBL" id="KAF8731036.1"/>
    </source>
</evidence>
<dbReference type="OrthoDB" id="421993at2759"/>
<dbReference type="Pfam" id="PF01425">
    <property type="entry name" value="Amidase"/>
    <property type="match status" value="1"/>
</dbReference>
<dbReference type="Gene3D" id="3.90.1300.10">
    <property type="entry name" value="Amidase signature (AS) domain"/>
    <property type="match status" value="1"/>
</dbReference>
<dbReference type="InterPro" id="IPR036928">
    <property type="entry name" value="AS_sf"/>
</dbReference>
<dbReference type="InterPro" id="IPR020556">
    <property type="entry name" value="Amidase_CS"/>
</dbReference>
<sequence length="607" mass="65637">MGLFSSPPKVYKPAAEVDLGPDSDEHYISPNVRAPRVAGLLVKLLAWVLETPVIGWIILSVLKRDNLVYKLVSDADIPEPPLFTATHAWRDIPEQNVVRVTKPGLSPPPELVQEAVDCLPPLLPEPADLSPGFRRWTVRDFHKAYSSGQTTPVKVARRFLAAVKECSDLKMGLFISCDPADVIRQAEDSTRRYHQGTPLSAMDGVLVAVKDELDCLPYPTTGGTRWLGAARRCGADAACVAQLRACGAVLAGKANMHELGAGTSGINPHHGATRNPYCLARVSGGSSGGSAAAVAAGLCPVALGADGGGSVRMPAALCGVVGFKPTAGRISNSGLLPLNWTVGMPGILAATVEDALIAYAAIADQSLQQQQKPELNLPLLTRTRSMPTIRLAKYAKWFDDSSEDIRSLCGKALRMLRAHYGWETVAVTIPEIEEMRLAHYVTMGSECTASLAKYLDNMDRSEIGWDVRIGLSAYRSFSSKDYLNAQRLRSRQMYFHDKIFETADAIVTPMTGVTAYSLQDDALGTGELDYINGAALVRYSIAGNFLGLPAITVPVGYDRGGLPVGMQFIGRPWSEATLLHLAYAMQEACKDHRREPKVHYDLLRSSP</sequence>
<dbReference type="InterPro" id="IPR000120">
    <property type="entry name" value="Amidase"/>
</dbReference>
<comment type="similarity">
    <text evidence="1">Belongs to the amidase family.</text>
</comment>
<dbReference type="EMBL" id="JACEFO010001613">
    <property type="protein sequence ID" value="KAF8731036.1"/>
    <property type="molecule type" value="Genomic_DNA"/>
</dbReference>
<evidence type="ECO:0000313" key="4">
    <source>
        <dbReference type="Proteomes" id="UP000636709"/>
    </source>
</evidence>
<organism evidence="3 4">
    <name type="scientific">Digitaria exilis</name>
    <dbReference type="NCBI Taxonomy" id="1010633"/>
    <lineage>
        <taxon>Eukaryota</taxon>
        <taxon>Viridiplantae</taxon>
        <taxon>Streptophyta</taxon>
        <taxon>Embryophyta</taxon>
        <taxon>Tracheophyta</taxon>
        <taxon>Spermatophyta</taxon>
        <taxon>Magnoliopsida</taxon>
        <taxon>Liliopsida</taxon>
        <taxon>Poales</taxon>
        <taxon>Poaceae</taxon>
        <taxon>PACMAD clade</taxon>
        <taxon>Panicoideae</taxon>
        <taxon>Panicodae</taxon>
        <taxon>Paniceae</taxon>
        <taxon>Anthephorinae</taxon>
        <taxon>Digitaria</taxon>
    </lineage>
</organism>
<dbReference type="GO" id="GO:0016811">
    <property type="term" value="F:hydrolase activity, acting on carbon-nitrogen (but not peptide) bonds, in linear amides"/>
    <property type="evidence" value="ECO:0007669"/>
    <property type="project" value="UniProtKB-ARBA"/>
</dbReference>
<dbReference type="SUPFAM" id="SSF75304">
    <property type="entry name" value="Amidase signature (AS) enzymes"/>
    <property type="match status" value="1"/>
</dbReference>
<keyword evidence="4" id="KW-1185">Reference proteome</keyword>
<comment type="caution">
    <text evidence="3">The sequence shown here is derived from an EMBL/GenBank/DDBJ whole genome shotgun (WGS) entry which is preliminary data.</text>
</comment>
<dbReference type="PANTHER" id="PTHR11895">
    <property type="entry name" value="TRANSAMIDASE"/>
    <property type="match status" value="1"/>
</dbReference>